<feature type="transmembrane region" description="Helical" evidence="1">
    <location>
        <begin position="32"/>
        <end position="51"/>
    </location>
</feature>
<keyword evidence="1" id="KW-1133">Transmembrane helix</keyword>
<gene>
    <name evidence="2" type="ORF">N0B16_06830</name>
</gene>
<accession>A0ABT2VYY3</accession>
<proteinExistence type="predicted"/>
<organism evidence="2 3">
    <name type="scientific">Chryseobacterium gilvum</name>
    <dbReference type="NCBI Taxonomy" id="2976534"/>
    <lineage>
        <taxon>Bacteria</taxon>
        <taxon>Pseudomonadati</taxon>
        <taxon>Bacteroidota</taxon>
        <taxon>Flavobacteriia</taxon>
        <taxon>Flavobacteriales</taxon>
        <taxon>Weeksellaceae</taxon>
        <taxon>Chryseobacterium group</taxon>
        <taxon>Chryseobacterium</taxon>
    </lineage>
</organism>
<dbReference type="EMBL" id="JAOTEN010000002">
    <property type="protein sequence ID" value="MCU7614147.1"/>
    <property type="molecule type" value="Genomic_DNA"/>
</dbReference>
<keyword evidence="1" id="KW-0472">Membrane</keyword>
<feature type="transmembrane region" description="Helical" evidence="1">
    <location>
        <begin position="78"/>
        <end position="106"/>
    </location>
</feature>
<evidence type="ECO:0000256" key="1">
    <source>
        <dbReference type="SAM" id="Phobius"/>
    </source>
</evidence>
<keyword evidence="3" id="KW-1185">Reference proteome</keyword>
<feature type="transmembrane region" description="Helical" evidence="1">
    <location>
        <begin position="136"/>
        <end position="154"/>
    </location>
</feature>
<protein>
    <submittedName>
        <fullName evidence="2">DUF4013 domain-containing protein</fullName>
    </submittedName>
</protein>
<sequence length="320" mass="36988">MMQFYKKRDFGSFISDTFNFFKLYGKNYFKNYLLINGLLLTLIVVVTVFGFRNLFGQMMGSNLDGQSSYFEQYFEDNMAIFIVTVILVFLLYSALMIVNFLFPVFYAKRVSEGNFKIKTDDILGDFKKNAGKIFKLYLGLTFLVIPASVIIFGISYILIFILIGLVVILFVAPTLFNVITFLTYDYFNSNRGFFESLSYSIRSQFSYKNGRESSPYWKYWGASIIFVIMYYVISMVFTMVPMFMYLGTITTSTPDAGFEHNPMEGSFGVIIFVIYGISSLIMMLFMNLLYINSGLMYYDSRTDLHQQVELAEIDTIGNNE</sequence>
<dbReference type="Proteomes" id="UP001208114">
    <property type="component" value="Unassembled WGS sequence"/>
</dbReference>
<feature type="transmembrane region" description="Helical" evidence="1">
    <location>
        <begin position="160"/>
        <end position="184"/>
    </location>
</feature>
<dbReference type="RefSeq" id="WP_262990041.1">
    <property type="nucleotide sequence ID" value="NZ_JAOTEN010000002.1"/>
</dbReference>
<comment type="caution">
    <text evidence="2">The sequence shown here is derived from an EMBL/GenBank/DDBJ whole genome shotgun (WGS) entry which is preliminary data.</text>
</comment>
<reference evidence="3" key="1">
    <citation type="submission" date="2023-07" db="EMBL/GenBank/DDBJ databases">
        <title>Chryseobacterium sp. GMJ5 Genome sequencing and assembly.</title>
        <authorList>
            <person name="Jung Y."/>
        </authorList>
    </citation>
    <scope>NUCLEOTIDE SEQUENCE [LARGE SCALE GENOMIC DNA]</scope>
    <source>
        <strain evidence="3">GMJ5</strain>
    </source>
</reference>
<feature type="transmembrane region" description="Helical" evidence="1">
    <location>
        <begin position="266"/>
        <end position="291"/>
    </location>
</feature>
<name>A0ABT2VYY3_9FLAO</name>
<keyword evidence="1" id="KW-0812">Transmembrane</keyword>
<evidence type="ECO:0000313" key="2">
    <source>
        <dbReference type="EMBL" id="MCU7614147.1"/>
    </source>
</evidence>
<evidence type="ECO:0000313" key="3">
    <source>
        <dbReference type="Proteomes" id="UP001208114"/>
    </source>
</evidence>
<feature type="transmembrane region" description="Helical" evidence="1">
    <location>
        <begin position="219"/>
        <end position="246"/>
    </location>
</feature>